<dbReference type="Proteomes" id="UP000294480">
    <property type="component" value="Unassembled WGS sequence"/>
</dbReference>
<dbReference type="AlphaFoldDB" id="A0A4R6Y5I3"/>
<comment type="caution">
    <text evidence="5">The sequence shown here is derived from an EMBL/GenBank/DDBJ whole genome shotgun (WGS) entry which is preliminary data.</text>
</comment>
<feature type="domain" description="Gp5/Type VI secretion system Vgr protein OB-fold" evidence="2">
    <location>
        <begin position="442"/>
        <end position="508"/>
    </location>
</feature>
<dbReference type="Pfam" id="PF10106">
    <property type="entry name" value="DUF2345"/>
    <property type="match status" value="1"/>
</dbReference>
<evidence type="ECO:0000313" key="6">
    <source>
        <dbReference type="Proteomes" id="UP000294480"/>
    </source>
</evidence>
<comment type="similarity">
    <text evidence="1">Belongs to the VgrG protein family.</text>
</comment>
<sequence>MNPLDLFGRHRNLAITSAAIPSIIEGVHSLDVIKIEGKETLNGPDELFSYTLLLKTPSELSVIPTQVLLQSFDLSSFLGKQATVHIALDDSRVSGISGVREITGIISSAQFKRVAERSLIFEIKLIDWLSLGKLNTDYAIHQDKTPIDTIVDTLNSTFPYMFENRTNNSYPERDYCVRMGEDAATFVKRLCQEYGINLHYEHKNGAAKLILSDGNNAFKPVSSPAFRTIRYHADPHAINEEHWHSFSPARSLTTGAVSYRDHDYMQPNATNEVIRQDPQRNAGGDMVNHGNFEQYHFHSDAFANTVQPLAGRQKTQTDPVAEGQLFTLHHLQSIQQFGDRATAQGNIRGVEVGSCFTLTDHPMAKVNMDYVVVESKLLIEEIASETQRDSYEAQKWLVQNTVELQPTNVPVRPPRTIVKPRVYGVEIAKVVGDGGNNSIWTDEQGRIKIAFPWHREDPKNQYSSCWVRVVNSAAGNQQGSMHLPRINDEILISYIGGDPDLPICTGRVHNGMNKPSWQLPKNQALSGYRSRELKPGNQASGRSNHLILDDSADAIQLQIKSDADHSMLSLGQVTRIDDNEGLKDKRGEGAELRTDGKMALRANKGMLITTQGRAAAESHITDLDEAASALKKAHSQVKATGEAAAEHQAFDTSADAQALEDVVKQQNDDIKPPASKEPFPELASPHLVVHSVAGLETVTPESTHVYSGEHLALTTGKHVSMSIGQRLLASAMNGIRLFAQASGIKLFAAAGKVEIQAQSNDIDIIADKVLKVISAKDSIQIAASKEILLTAGGSYLKINGGGFEYGTNSAFTVYSASKSFSGPRSLPYKFPTNLFNDEMYVVKDKMGKPVAGFAYKISTSSGKTYYGHTNEKGETQRIHTGGRVDALKITADDRED</sequence>
<evidence type="ECO:0000259" key="3">
    <source>
        <dbReference type="Pfam" id="PF10106"/>
    </source>
</evidence>
<dbReference type="Pfam" id="PF05954">
    <property type="entry name" value="Phage_GPD"/>
    <property type="match status" value="1"/>
</dbReference>
<dbReference type="Gene3D" id="3.55.50.10">
    <property type="entry name" value="Baseplate protein-like domains"/>
    <property type="match status" value="1"/>
</dbReference>
<dbReference type="InterPro" id="IPR028244">
    <property type="entry name" value="T6SS_Rhs_Vgr_dom"/>
</dbReference>
<dbReference type="Gene3D" id="4.10.220.110">
    <property type="match status" value="1"/>
</dbReference>
<dbReference type="NCBIfam" id="TIGR03361">
    <property type="entry name" value="VI_Rhs_Vgr"/>
    <property type="match status" value="1"/>
</dbReference>
<keyword evidence="6" id="KW-1185">Reference proteome</keyword>
<dbReference type="InterPro" id="IPR006533">
    <property type="entry name" value="T6SS_Vgr_RhsGE"/>
</dbReference>
<feature type="domain" description="Putative type VI secretion system Rhs element associated Vgr" evidence="4">
    <location>
        <begin position="540"/>
        <end position="644"/>
    </location>
</feature>
<name>A0A4R6Y5I3_9BURK</name>
<dbReference type="SUPFAM" id="SSF69255">
    <property type="entry name" value="gp5 N-terminal domain-like"/>
    <property type="match status" value="1"/>
</dbReference>
<reference evidence="5 6" key="1">
    <citation type="submission" date="2019-03" db="EMBL/GenBank/DDBJ databases">
        <title>Genomic Encyclopedia of Type Strains, Phase IV (KMG-IV): sequencing the most valuable type-strain genomes for metagenomic binning, comparative biology and taxonomic classification.</title>
        <authorList>
            <person name="Goeker M."/>
        </authorList>
    </citation>
    <scope>NUCLEOTIDE SEQUENCE [LARGE SCALE GENOMIC DNA]</scope>
    <source>
        <strain evidence="5 6">DSM 102852</strain>
    </source>
</reference>
<dbReference type="Pfam" id="PF04717">
    <property type="entry name" value="Phage_base_V"/>
    <property type="match status" value="1"/>
</dbReference>
<dbReference type="EMBL" id="SNZE01000018">
    <property type="protein sequence ID" value="TDR30678.1"/>
    <property type="molecule type" value="Genomic_DNA"/>
</dbReference>
<proteinExistence type="inferred from homology"/>
<dbReference type="Gene3D" id="2.40.50.230">
    <property type="entry name" value="Gp5 N-terminal domain"/>
    <property type="match status" value="1"/>
</dbReference>
<dbReference type="RefSeq" id="WP_133620947.1">
    <property type="nucleotide sequence ID" value="NZ_SNZE01000018.1"/>
</dbReference>
<dbReference type="Pfam" id="PF13296">
    <property type="entry name" value="T6SS_Vgr"/>
    <property type="match status" value="1"/>
</dbReference>
<dbReference type="SUPFAM" id="SSF69349">
    <property type="entry name" value="Phage fibre proteins"/>
    <property type="match status" value="1"/>
</dbReference>
<gene>
    <name evidence="5" type="ORF">DFR44_11825</name>
</gene>
<dbReference type="InterPro" id="IPR017847">
    <property type="entry name" value="T6SS_RhsGE_Vgr_subset"/>
</dbReference>
<protein>
    <submittedName>
        <fullName evidence="5">Type VI secretion system secreted protein VgrG</fullName>
    </submittedName>
</protein>
<dbReference type="OrthoDB" id="1907165at2"/>
<feature type="domain" description="DUF2345" evidence="3">
    <location>
        <begin position="675"/>
        <end position="823"/>
    </location>
</feature>
<accession>A0A4R6Y5I3</accession>
<dbReference type="InterPro" id="IPR018769">
    <property type="entry name" value="VgrG2_DUF2345"/>
</dbReference>
<dbReference type="Gene3D" id="2.30.110.50">
    <property type="match status" value="1"/>
</dbReference>
<dbReference type="SUPFAM" id="SSF69279">
    <property type="entry name" value="Phage tail proteins"/>
    <property type="match status" value="2"/>
</dbReference>
<dbReference type="InterPro" id="IPR006531">
    <property type="entry name" value="Gp5/Vgr_OB"/>
</dbReference>
<evidence type="ECO:0000256" key="1">
    <source>
        <dbReference type="ARBA" id="ARBA00005558"/>
    </source>
</evidence>
<evidence type="ECO:0000259" key="4">
    <source>
        <dbReference type="Pfam" id="PF13296"/>
    </source>
</evidence>
<dbReference type="NCBIfam" id="TIGR01646">
    <property type="entry name" value="vgr_GE"/>
    <property type="match status" value="1"/>
</dbReference>
<organism evidence="5 6">
    <name type="scientific">Hydromonas duriensis</name>
    <dbReference type="NCBI Taxonomy" id="1527608"/>
    <lineage>
        <taxon>Bacteria</taxon>
        <taxon>Pseudomonadati</taxon>
        <taxon>Pseudomonadota</taxon>
        <taxon>Betaproteobacteria</taxon>
        <taxon>Burkholderiales</taxon>
        <taxon>Burkholderiaceae</taxon>
        <taxon>Hydromonas</taxon>
    </lineage>
</organism>
<evidence type="ECO:0000313" key="5">
    <source>
        <dbReference type="EMBL" id="TDR30678.1"/>
    </source>
</evidence>
<dbReference type="InterPro" id="IPR037026">
    <property type="entry name" value="Vgr_OB-fold_dom_sf"/>
</dbReference>
<evidence type="ECO:0000259" key="2">
    <source>
        <dbReference type="Pfam" id="PF04717"/>
    </source>
</evidence>